<dbReference type="InterPro" id="IPR018108">
    <property type="entry name" value="MCP_transmembrane"/>
</dbReference>
<organism evidence="8 11">
    <name type="scientific">Rotaria magnacalcarata</name>
    <dbReference type="NCBI Taxonomy" id="392030"/>
    <lineage>
        <taxon>Eukaryota</taxon>
        <taxon>Metazoa</taxon>
        <taxon>Spiralia</taxon>
        <taxon>Gnathifera</taxon>
        <taxon>Rotifera</taxon>
        <taxon>Eurotatoria</taxon>
        <taxon>Bdelloidea</taxon>
        <taxon>Philodinida</taxon>
        <taxon>Philodinidae</taxon>
        <taxon>Rotaria</taxon>
    </lineage>
</organism>
<name>A0A815ZR64_9BILA</name>
<evidence type="ECO:0000313" key="7">
    <source>
        <dbReference type="EMBL" id="CAF1444985.1"/>
    </source>
</evidence>
<sequence length="162" mass="18694">MPISHFVSQTTNKDTENSVSLTNVSPSEKQMIPSFTFDPHNTKWSNINLTRFSLLIVVAATLENVMYYPFYVLKTREQSDRRHLPFSQSFKVHLHTILSSTAENRFKRTRSLFRGFWFSNIASMPVTGLYLGVYVYSKDHFNASKNRPIRFYAPLIAGCLGM</sequence>
<evidence type="ECO:0000256" key="4">
    <source>
        <dbReference type="ARBA" id="ARBA00023136"/>
    </source>
</evidence>
<protein>
    <submittedName>
        <fullName evidence="8">Uncharacterized protein</fullName>
    </submittedName>
</protein>
<evidence type="ECO:0000256" key="2">
    <source>
        <dbReference type="ARBA" id="ARBA00006375"/>
    </source>
</evidence>
<dbReference type="Proteomes" id="UP000676336">
    <property type="component" value="Unassembled WGS sequence"/>
</dbReference>
<dbReference type="Pfam" id="PF00153">
    <property type="entry name" value="Mito_carr"/>
    <property type="match status" value="1"/>
</dbReference>
<comment type="similarity">
    <text evidence="2">Belongs to the mitochondrial carrier (TC 2.A.29) family.</text>
</comment>
<evidence type="ECO:0000313" key="11">
    <source>
        <dbReference type="Proteomes" id="UP000663834"/>
    </source>
</evidence>
<dbReference type="Proteomes" id="UP000663855">
    <property type="component" value="Unassembled WGS sequence"/>
</dbReference>
<dbReference type="GO" id="GO:0016020">
    <property type="term" value="C:membrane"/>
    <property type="evidence" value="ECO:0007669"/>
    <property type="project" value="UniProtKB-SubCell"/>
</dbReference>
<comment type="subcellular location">
    <subcellularLocation>
        <location evidence="1">Membrane</location>
        <topology evidence="1">Multi-pass membrane protein</topology>
    </subcellularLocation>
</comment>
<dbReference type="Gene3D" id="1.50.40.10">
    <property type="entry name" value="Mitochondrial carrier domain"/>
    <property type="match status" value="1"/>
</dbReference>
<feature type="transmembrane region" description="Helical" evidence="6">
    <location>
        <begin position="115"/>
        <end position="136"/>
    </location>
</feature>
<reference evidence="8" key="1">
    <citation type="submission" date="2021-02" db="EMBL/GenBank/DDBJ databases">
        <authorList>
            <person name="Nowell W R."/>
        </authorList>
    </citation>
    <scope>NUCLEOTIDE SEQUENCE</scope>
</reference>
<evidence type="ECO:0000256" key="5">
    <source>
        <dbReference type="SAM" id="MobiDB-lite"/>
    </source>
</evidence>
<evidence type="ECO:0000256" key="6">
    <source>
        <dbReference type="SAM" id="Phobius"/>
    </source>
</evidence>
<evidence type="ECO:0000313" key="10">
    <source>
        <dbReference type="EMBL" id="CAF4046437.1"/>
    </source>
</evidence>
<feature type="region of interest" description="Disordered" evidence="5">
    <location>
        <begin position="1"/>
        <end position="20"/>
    </location>
</feature>
<dbReference type="EMBL" id="CAJNOW010010798">
    <property type="protein sequence ID" value="CAF1588065.1"/>
    <property type="molecule type" value="Genomic_DNA"/>
</dbReference>
<comment type="caution">
    <text evidence="8">The sequence shown here is derived from an EMBL/GenBank/DDBJ whole genome shotgun (WGS) entry which is preliminary data.</text>
</comment>
<evidence type="ECO:0000256" key="3">
    <source>
        <dbReference type="ARBA" id="ARBA00022692"/>
    </source>
</evidence>
<gene>
    <name evidence="7" type="ORF">CJN711_LOCUS24257</name>
    <name evidence="9" type="ORF">GIL414_LOCUS13720</name>
    <name evidence="8" type="ORF">KQP761_LOCUS20889</name>
    <name evidence="10" type="ORF">SMN809_LOCUS14403</name>
</gene>
<dbReference type="Proteomes" id="UP000663834">
    <property type="component" value="Unassembled WGS sequence"/>
</dbReference>
<feature type="transmembrane region" description="Helical" evidence="6">
    <location>
        <begin position="52"/>
        <end position="73"/>
    </location>
</feature>
<evidence type="ECO:0000313" key="9">
    <source>
        <dbReference type="EMBL" id="CAF4037445.1"/>
    </source>
</evidence>
<keyword evidence="4 6" id="KW-0472">Membrane</keyword>
<keyword evidence="6" id="KW-1133">Transmembrane helix</keyword>
<dbReference type="OrthoDB" id="250329at2759"/>
<dbReference type="SUPFAM" id="SSF103506">
    <property type="entry name" value="Mitochondrial carrier"/>
    <property type="match status" value="1"/>
</dbReference>
<dbReference type="AlphaFoldDB" id="A0A815ZR64"/>
<dbReference type="Proteomes" id="UP000681720">
    <property type="component" value="Unassembled WGS sequence"/>
</dbReference>
<evidence type="ECO:0000256" key="1">
    <source>
        <dbReference type="ARBA" id="ARBA00004141"/>
    </source>
</evidence>
<dbReference type="InterPro" id="IPR023395">
    <property type="entry name" value="MCP_dom_sf"/>
</dbReference>
<accession>A0A815ZR64</accession>
<keyword evidence="3 6" id="KW-0812">Transmembrane</keyword>
<dbReference type="EMBL" id="CAJOBI010005928">
    <property type="protein sequence ID" value="CAF4046437.1"/>
    <property type="molecule type" value="Genomic_DNA"/>
</dbReference>
<proteinExistence type="inferred from homology"/>
<dbReference type="EMBL" id="CAJNOV010011345">
    <property type="protein sequence ID" value="CAF1444985.1"/>
    <property type="molecule type" value="Genomic_DNA"/>
</dbReference>
<evidence type="ECO:0000313" key="8">
    <source>
        <dbReference type="EMBL" id="CAF1588065.1"/>
    </source>
</evidence>
<dbReference type="EMBL" id="CAJOBJ010005630">
    <property type="protein sequence ID" value="CAF4037445.1"/>
    <property type="molecule type" value="Genomic_DNA"/>
</dbReference>